<dbReference type="AlphaFoldDB" id="A0A2W5F5S9"/>
<evidence type="ECO:0000313" key="3">
    <source>
        <dbReference type="EMBL" id="PZP49217.1"/>
    </source>
</evidence>
<evidence type="ECO:0000313" key="4">
    <source>
        <dbReference type="Proteomes" id="UP000249769"/>
    </source>
</evidence>
<dbReference type="EMBL" id="QFOL01000169">
    <property type="protein sequence ID" value="PZP49217.1"/>
    <property type="molecule type" value="Genomic_DNA"/>
</dbReference>
<keyword evidence="1" id="KW-1133">Transmembrane helix</keyword>
<organism evidence="3 4">
    <name type="scientific">Agrobacterium fabrum</name>
    <dbReference type="NCBI Taxonomy" id="1176649"/>
    <lineage>
        <taxon>Bacteria</taxon>
        <taxon>Pseudomonadati</taxon>
        <taxon>Pseudomonadota</taxon>
        <taxon>Alphaproteobacteria</taxon>
        <taxon>Hyphomicrobiales</taxon>
        <taxon>Rhizobiaceae</taxon>
        <taxon>Rhizobium/Agrobacterium group</taxon>
        <taxon>Agrobacterium</taxon>
        <taxon>Agrobacterium tumefaciens complex</taxon>
    </lineage>
</organism>
<keyword evidence="1" id="KW-0812">Transmembrane</keyword>
<feature type="non-terminal residue" evidence="3">
    <location>
        <position position="45"/>
    </location>
</feature>
<dbReference type="Proteomes" id="UP000249769">
    <property type="component" value="Unassembled WGS sequence"/>
</dbReference>
<reference evidence="3 4" key="1">
    <citation type="submission" date="2017-08" db="EMBL/GenBank/DDBJ databases">
        <title>Infants hospitalized years apart are colonized by the same room-sourced microbial strains.</title>
        <authorList>
            <person name="Brooks B."/>
            <person name="Olm M.R."/>
            <person name="Firek B.A."/>
            <person name="Baker R."/>
            <person name="Thomas B.C."/>
            <person name="Morowitz M.J."/>
            <person name="Banfield J.F."/>
        </authorList>
    </citation>
    <scope>NUCLEOTIDE SEQUENCE [LARGE SCALE GENOMIC DNA]</scope>
    <source>
        <strain evidence="3">S2_009_000_R2_73</strain>
    </source>
</reference>
<keyword evidence="1" id="KW-0472">Membrane</keyword>
<sequence>MATRNTSGLARVMLAPSVLLLLVWMIVPLAMTLWFSFQNYNLLNP</sequence>
<gene>
    <name evidence="3" type="ORF">DI595_14050</name>
    <name evidence="2" type="ORF">DI595_23200</name>
</gene>
<feature type="transmembrane region" description="Helical" evidence="1">
    <location>
        <begin position="12"/>
        <end position="37"/>
    </location>
</feature>
<evidence type="ECO:0000313" key="2">
    <source>
        <dbReference type="EMBL" id="PZP41462.1"/>
    </source>
</evidence>
<evidence type="ECO:0000256" key="1">
    <source>
        <dbReference type="SAM" id="Phobius"/>
    </source>
</evidence>
<accession>A0A2W5F5S9</accession>
<protein>
    <submittedName>
        <fullName evidence="3">Sugar ABC transporter permease</fullName>
    </submittedName>
</protein>
<comment type="caution">
    <text evidence="3">The sequence shown here is derived from an EMBL/GenBank/DDBJ whole genome shotgun (WGS) entry which is preliminary data.</text>
</comment>
<dbReference type="EMBL" id="QFOL01000575">
    <property type="protein sequence ID" value="PZP41462.1"/>
    <property type="molecule type" value="Genomic_DNA"/>
</dbReference>
<dbReference type="SUPFAM" id="SSF160964">
    <property type="entry name" value="MalF N-terminal region-like"/>
    <property type="match status" value="1"/>
</dbReference>
<name>A0A2W5F5S9_9HYPH</name>
<proteinExistence type="predicted"/>